<dbReference type="InterPro" id="IPR006175">
    <property type="entry name" value="YjgF/YER057c/UK114"/>
</dbReference>
<dbReference type="GO" id="GO:0019239">
    <property type="term" value="F:deaminase activity"/>
    <property type="evidence" value="ECO:0007669"/>
    <property type="project" value="TreeGrafter"/>
</dbReference>
<dbReference type="Proteomes" id="UP000324209">
    <property type="component" value="Chromosome"/>
</dbReference>
<evidence type="ECO:0008006" key="4">
    <source>
        <dbReference type="Google" id="ProtNLM"/>
    </source>
</evidence>
<proteinExistence type="inferred from homology"/>
<gene>
    <name evidence="2" type="ORF">EXM22_17125</name>
</gene>
<dbReference type="CDD" id="cd00448">
    <property type="entry name" value="YjgF_YER057c_UK114_family"/>
    <property type="match status" value="1"/>
</dbReference>
<dbReference type="GO" id="GO:0005829">
    <property type="term" value="C:cytosol"/>
    <property type="evidence" value="ECO:0007669"/>
    <property type="project" value="TreeGrafter"/>
</dbReference>
<dbReference type="NCBIfam" id="TIGR00004">
    <property type="entry name" value="Rid family detoxifying hydrolase"/>
    <property type="match status" value="1"/>
</dbReference>
<evidence type="ECO:0000256" key="1">
    <source>
        <dbReference type="ARBA" id="ARBA00010552"/>
    </source>
</evidence>
<accession>A0A5C1QPQ2</accession>
<dbReference type="FunFam" id="3.30.1330.40:FF:000001">
    <property type="entry name" value="L-PSP family endoribonuclease"/>
    <property type="match status" value="1"/>
</dbReference>
<dbReference type="Pfam" id="PF01042">
    <property type="entry name" value="Ribonuc_L-PSP"/>
    <property type="match status" value="1"/>
</dbReference>
<dbReference type="KEGG" id="ock:EXM22_17125"/>
<comment type="similarity">
    <text evidence="1">Belongs to the RutC family.</text>
</comment>
<keyword evidence="3" id="KW-1185">Reference proteome</keyword>
<dbReference type="RefSeq" id="WP_149487695.1">
    <property type="nucleotide sequence ID" value="NZ_CP036150.1"/>
</dbReference>
<reference evidence="2 3" key="1">
    <citation type="submission" date="2019-02" db="EMBL/GenBank/DDBJ databases">
        <title>Complete Genome Sequence and Methylome Analysis of free living Spirochaetas.</title>
        <authorList>
            <person name="Fomenkov A."/>
            <person name="Dubinina G."/>
            <person name="Leshcheva N."/>
            <person name="Mikheeva N."/>
            <person name="Grabovich M."/>
            <person name="Vincze T."/>
            <person name="Roberts R.J."/>
        </authorList>
    </citation>
    <scope>NUCLEOTIDE SEQUENCE [LARGE SCALE GENOMIC DNA]</scope>
    <source>
        <strain evidence="2 3">K2</strain>
    </source>
</reference>
<protein>
    <recommendedName>
        <fullName evidence="4">RidA family protein</fullName>
    </recommendedName>
</protein>
<dbReference type="InterPro" id="IPR006056">
    <property type="entry name" value="RidA"/>
</dbReference>
<dbReference type="InterPro" id="IPR035959">
    <property type="entry name" value="RutC-like_sf"/>
</dbReference>
<dbReference type="OrthoDB" id="9803101at2"/>
<dbReference type="Gene3D" id="3.30.1330.40">
    <property type="entry name" value="RutC-like"/>
    <property type="match status" value="1"/>
</dbReference>
<evidence type="ECO:0000313" key="3">
    <source>
        <dbReference type="Proteomes" id="UP000324209"/>
    </source>
</evidence>
<organism evidence="2 3">
    <name type="scientific">Oceanispirochaeta crateris</name>
    <dbReference type="NCBI Taxonomy" id="2518645"/>
    <lineage>
        <taxon>Bacteria</taxon>
        <taxon>Pseudomonadati</taxon>
        <taxon>Spirochaetota</taxon>
        <taxon>Spirochaetia</taxon>
        <taxon>Spirochaetales</taxon>
        <taxon>Spirochaetaceae</taxon>
        <taxon>Oceanispirochaeta</taxon>
    </lineage>
</organism>
<sequence>MDKMDKEVLITDKAPKSVGPYSQMVKCGDFLFISGQISADVKTGEIVHQDVTKQTHTIMRTIKDMLDDAGSNMDKVVKCSVHLSDAIYFEEMNNVYLQYFDNGYPARITVSGVQLYDGVNVEIDVIAAV</sequence>
<evidence type="ECO:0000313" key="2">
    <source>
        <dbReference type="EMBL" id="QEN09621.1"/>
    </source>
</evidence>
<dbReference type="PANTHER" id="PTHR11803:SF39">
    <property type="entry name" value="2-IMINOBUTANOATE_2-IMINOPROPANOATE DEAMINASE"/>
    <property type="match status" value="1"/>
</dbReference>
<dbReference type="EMBL" id="CP036150">
    <property type="protein sequence ID" value="QEN09621.1"/>
    <property type="molecule type" value="Genomic_DNA"/>
</dbReference>
<dbReference type="SUPFAM" id="SSF55298">
    <property type="entry name" value="YjgF-like"/>
    <property type="match status" value="1"/>
</dbReference>
<name>A0A5C1QPQ2_9SPIO</name>
<dbReference type="AlphaFoldDB" id="A0A5C1QPQ2"/>
<dbReference type="PANTHER" id="PTHR11803">
    <property type="entry name" value="2-IMINOBUTANOATE/2-IMINOPROPANOATE DEAMINASE RIDA"/>
    <property type="match status" value="1"/>
</dbReference>